<accession>M1NLA0</accession>
<protein>
    <recommendedName>
        <fullName evidence="4">DUF2269 domain-containing protein</fullName>
    </recommendedName>
</protein>
<dbReference type="Proteomes" id="UP000011723">
    <property type="component" value="Chromosome"/>
</dbReference>
<dbReference type="HOGENOM" id="CLU_114045_0_0_11"/>
<dbReference type="PATRIC" id="fig|1121362.3.peg.1185"/>
<sequence>MTIVLIILHVLAAVLFIGPTTVAVSTFQGQALKAHAGDTRAAGTAALLHRITRSYGVLSILVPLLGVATMATNWSVYATRANFHTAIAVAVIAWALLLVLIIPQQRKMMGALGLLEADEHDPEEDVVSDWDRARSRLSMFGGVFALLWVVMLALMYINF</sequence>
<keyword evidence="3" id="KW-1185">Reference proteome</keyword>
<keyword evidence="1" id="KW-1133">Transmembrane helix</keyword>
<reference evidence="2 3" key="1">
    <citation type="journal article" date="2012" name="Stand. Genomic Sci.">
        <title>Genome sequence of the halotolerant bacterium Corynebacterium halotolerans type strain YIM 70093(T) (= DSM 44683(T)).</title>
        <authorList>
            <person name="Ruckert C."/>
            <person name="Albersmeier A."/>
            <person name="Al-Dilaimi A."/>
            <person name="Niehaus K."/>
            <person name="Szczepanowski R."/>
            <person name="Kalinowski J."/>
        </authorList>
    </citation>
    <scope>NUCLEOTIDE SEQUENCE [LARGE SCALE GENOMIC DNA]</scope>
    <source>
        <strain evidence="2">YIM 70093</strain>
    </source>
</reference>
<dbReference type="STRING" id="1121362.A605_05885"/>
<feature type="transmembrane region" description="Helical" evidence="1">
    <location>
        <begin position="55"/>
        <end position="77"/>
    </location>
</feature>
<dbReference type="RefSeq" id="WP_015400602.1">
    <property type="nucleotide sequence ID" value="NC_020302.1"/>
</dbReference>
<evidence type="ECO:0000313" key="2">
    <source>
        <dbReference type="EMBL" id="AGF72183.1"/>
    </source>
</evidence>
<dbReference type="eggNOG" id="ENOG50314P5">
    <property type="taxonomic scope" value="Bacteria"/>
</dbReference>
<keyword evidence="1" id="KW-0472">Membrane</keyword>
<dbReference type="KEGG" id="chn:A605_05885"/>
<gene>
    <name evidence="2" type="ORF">A605_05885</name>
</gene>
<keyword evidence="1" id="KW-0812">Transmembrane</keyword>
<evidence type="ECO:0000256" key="1">
    <source>
        <dbReference type="SAM" id="Phobius"/>
    </source>
</evidence>
<proteinExistence type="predicted"/>
<feature type="transmembrane region" description="Helical" evidence="1">
    <location>
        <begin position="6"/>
        <end position="27"/>
    </location>
</feature>
<organism evidence="2 3">
    <name type="scientific">Corynebacterium halotolerans YIM 70093 = DSM 44683</name>
    <dbReference type="NCBI Taxonomy" id="1121362"/>
    <lineage>
        <taxon>Bacteria</taxon>
        <taxon>Bacillati</taxon>
        <taxon>Actinomycetota</taxon>
        <taxon>Actinomycetes</taxon>
        <taxon>Mycobacteriales</taxon>
        <taxon>Corynebacteriaceae</taxon>
        <taxon>Corynebacterium</taxon>
    </lineage>
</organism>
<evidence type="ECO:0000313" key="3">
    <source>
        <dbReference type="Proteomes" id="UP000011723"/>
    </source>
</evidence>
<dbReference type="EMBL" id="CP003697">
    <property type="protein sequence ID" value="AGF72183.1"/>
    <property type="molecule type" value="Genomic_DNA"/>
</dbReference>
<dbReference type="AlphaFoldDB" id="M1NLA0"/>
<evidence type="ECO:0008006" key="4">
    <source>
        <dbReference type="Google" id="ProtNLM"/>
    </source>
</evidence>
<feature type="transmembrane region" description="Helical" evidence="1">
    <location>
        <begin position="83"/>
        <end position="102"/>
    </location>
</feature>
<dbReference type="OrthoDB" id="3429068at2"/>
<name>M1NLA0_9CORY</name>
<feature type="transmembrane region" description="Helical" evidence="1">
    <location>
        <begin position="137"/>
        <end position="157"/>
    </location>
</feature>